<evidence type="ECO:0000256" key="6">
    <source>
        <dbReference type="SAM" id="MobiDB-lite"/>
    </source>
</evidence>
<keyword evidence="3 8" id="KW-0808">Transferase</keyword>
<dbReference type="SMART" id="SM00563">
    <property type="entry name" value="PlsC"/>
    <property type="match status" value="1"/>
</dbReference>
<evidence type="ECO:0000256" key="4">
    <source>
        <dbReference type="ARBA" id="ARBA00023098"/>
    </source>
</evidence>
<comment type="pathway">
    <text evidence="1">Lipid metabolism.</text>
</comment>
<feature type="region of interest" description="Disordered" evidence="6">
    <location>
        <begin position="249"/>
        <end position="275"/>
    </location>
</feature>
<gene>
    <name evidence="8" type="ORF">SRAA_1657</name>
</gene>
<keyword evidence="5 8" id="KW-0012">Acyltransferase</keyword>
<dbReference type="EMBL" id="AP014568">
    <property type="protein sequence ID" value="BAO81511.1"/>
    <property type="molecule type" value="Genomic_DNA"/>
</dbReference>
<dbReference type="CDD" id="cd07989">
    <property type="entry name" value="LPLAT_AGPAT-like"/>
    <property type="match status" value="1"/>
</dbReference>
<evidence type="ECO:0000256" key="3">
    <source>
        <dbReference type="ARBA" id="ARBA00022679"/>
    </source>
</evidence>
<feature type="compositionally biased region" description="Basic and acidic residues" evidence="6">
    <location>
        <begin position="259"/>
        <end position="275"/>
    </location>
</feature>
<keyword evidence="4" id="KW-0443">Lipid metabolism</keyword>
<dbReference type="Pfam" id="PF01553">
    <property type="entry name" value="Acyltransferase"/>
    <property type="match status" value="1"/>
</dbReference>
<dbReference type="GO" id="GO:0006654">
    <property type="term" value="P:phosphatidic acid biosynthetic process"/>
    <property type="evidence" value="ECO:0007669"/>
    <property type="project" value="TreeGrafter"/>
</dbReference>
<dbReference type="OrthoDB" id="9806880at2"/>
<dbReference type="KEGG" id="cbaa:SRAA_1657"/>
<feature type="domain" description="Phospholipid/glycerol acyltransferase" evidence="7">
    <location>
        <begin position="67"/>
        <end position="179"/>
    </location>
</feature>
<proteinExistence type="predicted"/>
<dbReference type="SUPFAM" id="SSF69593">
    <property type="entry name" value="Glycerol-3-phosphate (1)-acyltransferase"/>
    <property type="match status" value="1"/>
</dbReference>
<accession>A0A060NHS5</accession>
<reference evidence="8 9" key="1">
    <citation type="journal article" date="2014" name="Nat. Commun.">
        <title>Physiological and genomic features of highly alkaliphilic hydrogen-utilizing Betaproteobacteria from a continental serpentinizing site.</title>
        <authorList>
            <person name="Suzuki S."/>
            <person name="Kuenen J.G."/>
            <person name="Schipper K."/>
            <person name="van der Velde S."/>
            <person name="Ishii S."/>
            <person name="Wu A."/>
            <person name="Sorokin D.Y."/>
            <person name="Tenney A."/>
            <person name="Meng X.Y."/>
            <person name="Morrill P.L."/>
            <person name="Kamagata Y."/>
            <person name="Muyzer G."/>
            <person name="Nealson K.H."/>
        </authorList>
    </citation>
    <scope>NUCLEOTIDE SEQUENCE [LARGE SCALE GENOMIC DNA]</scope>
    <source>
        <strain evidence="8 9">A1</strain>
    </source>
</reference>
<dbReference type="AlphaFoldDB" id="A0A060NHS5"/>
<organism evidence="8 9">
    <name type="scientific">Serpentinimonas raichei</name>
    <dbReference type="NCBI Taxonomy" id="1458425"/>
    <lineage>
        <taxon>Bacteria</taxon>
        <taxon>Pseudomonadati</taxon>
        <taxon>Pseudomonadota</taxon>
        <taxon>Betaproteobacteria</taxon>
        <taxon>Burkholderiales</taxon>
        <taxon>Comamonadaceae</taxon>
        <taxon>Serpentinimonas</taxon>
    </lineage>
</organism>
<protein>
    <submittedName>
        <fullName evidence="8">1-acyl-sn-glycerol-3-phosphate acyltransferase</fullName>
    </submittedName>
</protein>
<dbReference type="PANTHER" id="PTHR10434:SF64">
    <property type="entry name" value="1-ACYL-SN-GLYCEROL-3-PHOSPHATE ACYLTRANSFERASE-RELATED"/>
    <property type="match status" value="1"/>
</dbReference>
<name>A0A060NHS5_9BURK</name>
<dbReference type="InterPro" id="IPR002123">
    <property type="entry name" value="Plipid/glycerol_acylTrfase"/>
</dbReference>
<keyword evidence="2" id="KW-0444">Lipid biosynthesis</keyword>
<keyword evidence="9" id="KW-1185">Reference proteome</keyword>
<evidence type="ECO:0000259" key="7">
    <source>
        <dbReference type="SMART" id="SM00563"/>
    </source>
</evidence>
<dbReference type="Proteomes" id="UP000067461">
    <property type="component" value="Chromosome"/>
</dbReference>
<dbReference type="GO" id="GO:0003841">
    <property type="term" value="F:1-acylglycerol-3-phosphate O-acyltransferase activity"/>
    <property type="evidence" value="ECO:0007669"/>
    <property type="project" value="TreeGrafter"/>
</dbReference>
<sequence length="275" mass="30412">MRFVRAVWRLLRLLLHIAVGLYLVRWRFPGLSATARQVTARDWTRQALRIMGVRLQVLCEPPAAGPLLVLANHISWLDILLINASQPCRFISKSEVRHWPVIGLLAIGAGTLFIERQKRSDALRVAQQTAAALRDGDLIALFPEGTTGDGQGIMPFHASLLQSALEADCPILPVGLVYLRGDGHALLGEAPRHDAAVYIGKANLLTSVWRIVSASDLQAVVHWGEPDTAQGRDRRAWAESLRVEIGRLANQPLLPRTGEPPRWKKTPEKTPQKAT</sequence>
<evidence type="ECO:0000256" key="1">
    <source>
        <dbReference type="ARBA" id="ARBA00005189"/>
    </source>
</evidence>
<evidence type="ECO:0000256" key="5">
    <source>
        <dbReference type="ARBA" id="ARBA00023315"/>
    </source>
</evidence>
<evidence type="ECO:0000313" key="9">
    <source>
        <dbReference type="Proteomes" id="UP000067461"/>
    </source>
</evidence>
<evidence type="ECO:0000256" key="2">
    <source>
        <dbReference type="ARBA" id="ARBA00022516"/>
    </source>
</evidence>
<dbReference type="HOGENOM" id="CLU_027938_0_1_4"/>
<dbReference type="STRING" id="1458425.SRAA_1657"/>
<dbReference type="PANTHER" id="PTHR10434">
    <property type="entry name" value="1-ACYL-SN-GLYCEROL-3-PHOSPHATE ACYLTRANSFERASE"/>
    <property type="match status" value="1"/>
</dbReference>
<dbReference type="RefSeq" id="WP_052369100.1">
    <property type="nucleotide sequence ID" value="NZ_AP014568.1"/>
</dbReference>
<evidence type="ECO:0000313" key="8">
    <source>
        <dbReference type="EMBL" id="BAO81511.1"/>
    </source>
</evidence>